<dbReference type="InterPro" id="IPR036695">
    <property type="entry name" value="Arg-tRNA-synth_N_sf"/>
</dbReference>
<keyword evidence="3 10" id="KW-0963">Cytoplasm</keyword>
<proteinExistence type="inferred from homology"/>
<dbReference type="InterPro" id="IPR001412">
    <property type="entry name" value="aa-tRNA-synth_I_CS"/>
</dbReference>
<dbReference type="PROSITE" id="PS00178">
    <property type="entry name" value="AA_TRNA_LIGASE_I"/>
    <property type="match status" value="1"/>
</dbReference>
<organism evidence="14 15">
    <name type="scientific">Novosphingobium olei</name>
    <dbReference type="NCBI Taxonomy" id="2728851"/>
    <lineage>
        <taxon>Bacteria</taxon>
        <taxon>Pseudomonadati</taxon>
        <taxon>Pseudomonadota</taxon>
        <taxon>Alphaproteobacteria</taxon>
        <taxon>Sphingomonadales</taxon>
        <taxon>Sphingomonadaceae</taxon>
        <taxon>Novosphingobium</taxon>
    </lineage>
</organism>
<dbReference type="InterPro" id="IPR014729">
    <property type="entry name" value="Rossmann-like_a/b/a_fold"/>
</dbReference>
<dbReference type="InterPro" id="IPR009080">
    <property type="entry name" value="tRNAsynth_Ia_anticodon-bd"/>
</dbReference>
<dbReference type="HAMAP" id="MF_00123">
    <property type="entry name" value="Arg_tRNA_synth"/>
    <property type="match status" value="1"/>
</dbReference>
<dbReference type="RefSeq" id="WP_169491702.1">
    <property type="nucleotide sequence ID" value="NZ_JABBGM010000001.1"/>
</dbReference>
<evidence type="ECO:0000256" key="9">
    <source>
        <dbReference type="ARBA" id="ARBA00049339"/>
    </source>
</evidence>
<feature type="domain" description="DALR anticodon binding" evidence="12">
    <location>
        <begin position="465"/>
        <end position="588"/>
    </location>
</feature>
<dbReference type="Pfam" id="PF00750">
    <property type="entry name" value="tRNA-synt_1d"/>
    <property type="match status" value="1"/>
</dbReference>
<dbReference type="InterPro" id="IPR008909">
    <property type="entry name" value="DALR_anticod-bd"/>
</dbReference>
<evidence type="ECO:0000256" key="11">
    <source>
        <dbReference type="RuleBase" id="RU363038"/>
    </source>
</evidence>
<keyword evidence="4 10" id="KW-0436">Ligase</keyword>
<dbReference type="SUPFAM" id="SSF55190">
    <property type="entry name" value="Arginyl-tRNA synthetase (ArgRS), N-terminal 'additional' domain"/>
    <property type="match status" value="1"/>
</dbReference>
<name>A0A7Y0BLL6_9SPHN</name>
<dbReference type="Gene3D" id="1.10.730.10">
    <property type="entry name" value="Isoleucyl-tRNA Synthetase, Domain 1"/>
    <property type="match status" value="1"/>
</dbReference>
<evidence type="ECO:0000259" key="12">
    <source>
        <dbReference type="SMART" id="SM00836"/>
    </source>
</evidence>
<evidence type="ECO:0000256" key="3">
    <source>
        <dbReference type="ARBA" id="ARBA00022490"/>
    </source>
</evidence>
<dbReference type="SUPFAM" id="SSF47323">
    <property type="entry name" value="Anticodon-binding domain of a subclass of class I aminoacyl-tRNA synthetases"/>
    <property type="match status" value="1"/>
</dbReference>
<evidence type="ECO:0000256" key="1">
    <source>
        <dbReference type="ARBA" id="ARBA00004496"/>
    </source>
</evidence>
<evidence type="ECO:0000256" key="7">
    <source>
        <dbReference type="ARBA" id="ARBA00022917"/>
    </source>
</evidence>
<dbReference type="InterPro" id="IPR035684">
    <property type="entry name" value="ArgRS_core"/>
</dbReference>
<dbReference type="CDD" id="cd00671">
    <property type="entry name" value="ArgRS_core"/>
    <property type="match status" value="1"/>
</dbReference>
<evidence type="ECO:0000313" key="14">
    <source>
        <dbReference type="EMBL" id="NML92458.1"/>
    </source>
</evidence>
<dbReference type="EMBL" id="JABBGM010000001">
    <property type="protein sequence ID" value="NML92458.1"/>
    <property type="molecule type" value="Genomic_DNA"/>
</dbReference>
<comment type="catalytic activity">
    <reaction evidence="9 10">
        <text>tRNA(Arg) + L-arginine + ATP = L-arginyl-tRNA(Arg) + AMP + diphosphate</text>
        <dbReference type="Rhea" id="RHEA:20301"/>
        <dbReference type="Rhea" id="RHEA-COMP:9658"/>
        <dbReference type="Rhea" id="RHEA-COMP:9673"/>
        <dbReference type="ChEBI" id="CHEBI:30616"/>
        <dbReference type="ChEBI" id="CHEBI:32682"/>
        <dbReference type="ChEBI" id="CHEBI:33019"/>
        <dbReference type="ChEBI" id="CHEBI:78442"/>
        <dbReference type="ChEBI" id="CHEBI:78513"/>
        <dbReference type="ChEBI" id="CHEBI:456215"/>
        <dbReference type="EC" id="6.1.1.19"/>
    </reaction>
</comment>
<feature type="domain" description="Arginyl tRNA synthetase N-terminal" evidence="13">
    <location>
        <begin position="15"/>
        <end position="104"/>
    </location>
</feature>
<dbReference type="AlphaFoldDB" id="A0A7Y0BLL6"/>
<comment type="similarity">
    <text evidence="2 10 11">Belongs to the class-I aminoacyl-tRNA synthetase family.</text>
</comment>
<keyword evidence="8 10" id="KW-0030">Aminoacyl-tRNA synthetase</keyword>
<accession>A0A7Y0BLL6</accession>
<dbReference type="FunFam" id="1.10.730.10:FF:000008">
    <property type="entry name" value="Arginine--tRNA ligase"/>
    <property type="match status" value="1"/>
</dbReference>
<evidence type="ECO:0000256" key="2">
    <source>
        <dbReference type="ARBA" id="ARBA00005594"/>
    </source>
</evidence>
<comment type="subunit">
    <text evidence="10">Monomer.</text>
</comment>
<dbReference type="Proteomes" id="UP000583556">
    <property type="component" value="Unassembled WGS sequence"/>
</dbReference>
<keyword evidence="5 10" id="KW-0547">Nucleotide-binding</keyword>
<dbReference type="InterPro" id="IPR001278">
    <property type="entry name" value="Arg-tRNA-ligase"/>
</dbReference>
<dbReference type="Pfam" id="PF05746">
    <property type="entry name" value="DALR_1"/>
    <property type="match status" value="1"/>
</dbReference>
<dbReference type="GO" id="GO:0005524">
    <property type="term" value="F:ATP binding"/>
    <property type="evidence" value="ECO:0007669"/>
    <property type="project" value="UniProtKB-UniRule"/>
</dbReference>
<dbReference type="SMART" id="SM00836">
    <property type="entry name" value="DALR_1"/>
    <property type="match status" value="1"/>
</dbReference>
<evidence type="ECO:0000256" key="6">
    <source>
        <dbReference type="ARBA" id="ARBA00022840"/>
    </source>
</evidence>
<gene>
    <name evidence="10" type="primary">argS</name>
    <name evidence="14" type="ORF">HHL27_02085</name>
</gene>
<dbReference type="PANTHER" id="PTHR11956">
    <property type="entry name" value="ARGINYL-TRNA SYNTHETASE"/>
    <property type="match status" value="1"/>
</dbReference>
<comment type="caution">
    <text evidence="14">The sequence shown here is derived from an EMBL/GenBank/DDBJ whole genome shotgun (WGS) entry which is preliminary data.</text>
</comment>
<dbReference type="GO" id="GO:0006430">
    <property type="term" value="P:lysyl-tRNA aminoacylation"/>
    <property type="evidence" value="ECO:0007669"/>
    <property type="project" value="InterPro"/>
</dbReference>
<dbReference type="GO" id="GO:0004814">
    <property type="term" value="F:arginine-tRNA ligase activity"/>
    <property type="evidence" value="ECO:0007669"/>
    <property type="project" value="UniProtKB-UniRule"/>
</dbReference>
<dbReference type="Gene3D" id="3.30.1360.70">
    <property type="entry name" value="Arginyl tRNA synthetase N-terminal domain"/>
    <property type="match status" value="1"/>
</dbReference>
<keyword evidence="15" id="KW-1185">Reference proteome</keyword>
<feature type="short sequence motif" description="'HIGH' region" evidence="10">
    <location>
        <begin position="141"/>
        <end position="151"/>
    </location>
</feature>
<dbReference type="PANTHER" id="PTHR11956:SF5">
    <property type="entry name" value="ARGININE--TRNA LIGASE, CYTOPLASMIC"/>
    <property type="match status" value="1"/>
</dbReference>
<evidence type="ECO:0000259" key="13">
    <source>
        <dbReference type="SMART" id="SM01016"/>
    </source>
</evidence>
<dbReference type="Pfam" id="PF01921">
    <property type="entry name" value="tRNA-synt_1f"/>
    <property type="match status" value="1"/>
</dbReference>
<dbReference type="InterPro" id="IPR005148">
    <property type="entry name" value="Arg-tRNA-synth_N"/>
</dbReference>
<dbReference type="GO" id="GO:0005737">
    <property type="term" value="C:cytoplasm"/>
    <property type="evidence" value="ECO:0007669"/>
    <property type="project" value="UniProtKB-SubCell"/>
</dbReference>
<sequence>MIDQTTPDQTQPVFAQVANVIDAALDALTAAGMLRAGLPRGAVTCEPPRDASHGDMATNAAMVLAKPAGTNPRALAAALVEELVKDPRIASAEIAGPGFINVRLAVDAWLAELALIARAKGDYGRSAVGGGTTVNVEYVSANPTGPMHMGHCRGAVVGDALAALLEFAGHKVIKEYYVNDAGAQVDVLARSAHVRYREALGEDVGAIPEGLYPGDYLVPVGQALAAEFGDRYATAPESEWLLLFRAKAVSAMLDMIRADLALLGIHHDLFSSEAELQASGKVDAAEAWLRAHDLVYDGILEAPKGKTPEDWEPVELPLFRSTKFGDDQDRPIKKSNGAWTYFGADLAYHFQKAQNADALVDIWGADHAGTVKRIKAAVAALTSAEGQQPKPFEIKLVQMVALLKGGQPFKMSKRAGNFVTLADVVEMVGKDVVRFTMLTRKPDAQMDFDFDKVVEASKDNPVFYVQYCHARICSTLRKASAEGFAPAGENLALLGEEELGLIKLAAQFPRVVEGAAAAREPHRVAFFLHDLAAAFHAYWNVGNDRPEKRFIVAQDAALTAARLFLANQIGQVVRNGLALLGVAAAEEL</sequence>
<dbReference type="Gene3D" id="3.40.50.620">
    <property type="entry name" value="HUPs"/>
    <property type="match status" value="1"/>
</dbReference>
<dbReference type="GO" id="GO:0006420">
    <property type="term" value="P:arginyl-tRNA aminoacylation"/>
    <property type="evidence" value="ECO:0007669"/>
    <property type="project" value="UniProtKB-UniRule"/>
</dbReference>
<evidence type="ECO:0000256" key="5">
    <source>
        <dbReference type="ARBA" id="ARBA00022741"/>
    </source>
</evidence>
<evidence type="ECO:0000256" key="10">
    <source>
        <dbReference type="HAMAP-Rule" id="MF_00123"/>
    </source>
</evidence>
<dbReference type="NCBIfam" id="TIGR00456">
    <property type="entry name" value="argS"/>
    <property type="match status" value="1"/>
</dbReference>
<evidence type="ECO:0000313" key="15">
    <source>
        <dbReference type="Proteomes" id="UP000583556"/>
    </source>
</evidence>
<evidence type="ECO:0000256" key="4">
    <source>
        <dbReference type="ARBA" id="ARBA00022598"/>
    </source>
</evidence>
<keyword evidence="6 10" id="KW-0067">ATP-binding</keyword>
<comment type="subcellular location">
    <subcellularLocation>
        <location evidence="1 10">Cytoplasm</location>
    </subcellularLocation>
</comment>
<dbReference type="GO" id="GO:0004824">
    <property type="term" value="F:lysine-tRNA ligase activity"/>
    <property type="evidence" value="ECO:0007669"/>
    <property type="project" value="InterPro"/>
</dbReference>
<dbReference type="SUPFAM" id="SSF52374">
    <property type="entry name" value="Nucleotidylyl transferase"/>
    <property type="match status" value="1"/>
</dbReference>
<dbReference type="EC" id="6.1.1.19" evidence="10"/>
<keyword evidence="7 10" id="KW-0648">Protein biosynthesis</keyword>
<protein>
    <recommendedName>
        <fullName evidence="10">Arginine--tRNA ligase</fullName>
        <ecNumber evidence="10">6.1.1.19</ecNumber>
    </recommendedName>
    <alternativeName>
        <fullName evidence="10">Arginyl-tRNA synthetase</fullName>
        <shortName evidence="10">ArgRS</shortName>
    </alternativeName>
</protein>
<reference evidence="14 15" key="1">
    <citation type="submission" date="2020-04" db="EMBL/GenBank/DDBJ databases">
        <title>Novosphingobium sp. TW-4 isolated from soil.</title>
        <authorList>
            <person name="Dahal R.H."/>
            <person name="Chaudhary D.K."/>
        </authorList>
    </citation>
    <scope>NUCLEOTIDE SEQUENCE [LARGE SCALE GENOMIC DNA]</scope>
    <source>
        <strain evidence="14 15">TW-4</strain>
    </source>
</reference>
<dbReference type="PRINTS" id="PR01038">
    <property type="entry name" value="TRNASYNTHARG"/>
</dbReference>
<evidence type="ECO:0000256" key="8">
    <source>
        <dbReference type="ARBA" id="ARBA00023146"/>
    </source>
</evidence>
<dbReference type="InterPro" id="IPR002904">
    <property type="entry name" value="Lys-tRNA-ligase"/>
</dbReference>
<dbReference type="Pfam" id="PF03485">
    <property type="entry name" value="Arg_tRNA_synt_N"/>
    <property type="match status" value="1"/>
</dbReference>
<dbReference type="SMART" id="SM01016">
    <property type="entry name" value="Arg_tRNA_synt_N"/>
    <property type="match status" value="1"/>
</dbReference>